<dbReference type="SUPFAM" id="SSF81383">
    <property type="entry name" value="F-box domain"/>
    <property type="match status" value="1"/>
</dbReference>
<reference evidence="2 3" key="1">
    <citation type="submission" date="2020-07" db="EMBL/GenBank/DDBJ databases">
        <title>Comparative genomics of pyrophilous fungi reveals a link between fire events and developmental genes.</title>
        <authorList>
            <consortium name="DOE Joint Genome Institute"/>
            <person name="Steindorff A.S."/>
            <person name="Carver A."/>
            <person name="Calhoun S."/>
            <person name="Stillman K."/>
            <person name="Liu H."/>
            <person name="Lipzen A."/>
            <person name="Pangilinan J."/>
            <person name="Labutti K."/>
            <person name="Bruns T.D."/>
            <person name="Grigoriev I.V."/>
        </authorList>
    </citation>
    <scope>NUCLEOTIDE SEQUENCE [LARGE SCALE GENOMIC DNA]</scope>
    <source>
        <strain evidence="2 3">CBS 144469</strain>
    </source>
</reference>
<protein>
    <recommendedName>
        <fullName evidence="1">F-box domain-containing protein</fullName>
    </recommendedName>
</protein>
<proteinExistence type="predicted"/>
<dbReference type="AlphaFoldDB" id="A0A8H6MHG3"/>
<dbReference type="Pfam" id="PF00646">
    <property type="entry name" value="F-box"/>
    <property type="match status" value="1"/>
</dbReference>
<gene>
    <name evidence="2" type="ORF">DFP72DRAFT_1057919</name>
</gene>
<sequence>MSQPEHLENVPAEIWREILVNMEPSDVLSVGQTYRSLRRVTRHKDLWRCHKHDLFRPSFPVEEMSLVELQRATVGPYLFARRLQRQGGFHDTPLGDAYYPEPLSNSILGPPKYTWVNQLVPGGRFAILACSESKSSTEPAPPLRLELWDLGPPGSTLSRKPTLILCYPNIGPGPKGDVTVSVSVDSRDPKTLRLVVTVPDRSSPGL</sequence>
<organism evidence="2 3">
    <name type="scientific">Ephemerocybe angulata</name>
    <dbReference type="NCBI Taxonomy" id="980116"/>
    <lineage>
        <taxon>Eukaryota</taxon>
        <taxon>Fungi</taxon>
        <taxon>Dikarya</taxon>
        <taxon>Basidiomycota</taxon>
        <taxon>Agaricomycotina</taxon>
        <taxon>Agaricomycetes</taxon>
        <taxon>Agaricomycetidae</taxon>
        <taxon>Agaricales</taxon>
        <taxon>Agaricineae</taxon>
        <taxon>Psathyrellaceae</taxon>
        <taxon>Ephemerocybe</taxon>
    </lineage>
</organism>
<name>A0A8H6MHG3_9AGAR</name>
<evidence type="ECO:0000259" key="1">
    <source>
        <dbReference type="PROSITE" id="PS50181"/>
    </source>
</evidence>
<comment type="caution">
    <text evidence="2">The sequence shown here is derived from an EMBL/GenBank/DDBJ whole genome shotgun (WGS) entry which is preliminary data.</text>
</comment>
<feature type="domain" description="F-box" evidence="1">
    <location>
        <begin position="4"/>
        <end position="50"/>
    </location>
</feature>
<accession>A0A8H6MHG3</accession>
<dbReference type="InterPro" id="IPR036047">
    <property type="entry name" value="F-box-like_dom_sf"/>
</dbReference>
<evidence type="ECO:0000313" key="2">
    <source>
        <dbReference type="EMBL" id="KAF6765317.1"/>
    </source>
</evidence>
<dbReference type="EMBL" id="JACGCI010000002">
    <property type="protein sequence ID" value="KAF6765317.1"/>
    <property type="molecule type" value="Genomic_DNA"/>
</dbReference>
<evidence type="ECO:0000313" key="3">
    <source>
        <dbReference type="Proteomes" id="UP000521943"/>
    </source>
</evidence>
<dbReference type="OrthoDB" id="2688364at2759"/>
<keyword evidence="3" id="KW-1185">Reference proteome</keyword>
<dbReference type="Proteomes" id="UP000521943">
    <property type="component" value="Unassembled WGS sequence"/>
</dbReference>
<dbReference type="InterPro" id="IPR001810">
    <property type="entry name" value="F-box_dom"/>
</dbReference>
<dbReference type="PROSITE" id="PS50181">
    <property type="entry name" value="FBOX"/>
    <property type="match status" value="1"/>
</dbReference>